<feature type="region of interest" description="Disordered" evidence="1">
    <location>
        <begin position="965"/>
        <end position="998"/>
    </location>
</feature>
<name>A0A9P5STM7_9FUNG</name>
<keyword evidence="3" id="KW-1185">Reference proteome</keyword>
<feature type="compositionally biased region" description="Basic and acidic residues" evidence="1">
    <location>
        <begin position="388"/>
        <end position="399"/>
    </location>
</feature>
<feature type="compositionally biased region" description="Basic and acidic residues" evidence="1">
    <location>
        <begin position="841"/>
        <end position="865"/>
    </location>
</feature>
<evidence type="ECO:0000256" key="1">
    <source>
        <dbReference type="SAM" id="MobiDB-lite"/>
    </source>
</evidence>
<comment type="caution">
    <text evidence="2">The sequence shown here is derived from an EMBL/GenBank/DDBJ whole genome shotgun (WGS) entry which is preliminary data.</text>
</comment>
<feature type="compositionally biased region" description="Basic residues" evidence="1">
    <location>
        <begin position="435"/>
        <end position="444"/>
    </location>
</feature>
<reference evidence="2" key="1">
    <citation type="journal article" date="2020" name="Fungal Divers.">
        <title>Resolving the Mortierellaceae phylogeny through synthesis of multi-gene phylogenetics and phylogenomics.</title>
        <authorList>
            <person name="Vandepol N."/>
            <person name="Liber J."/>
            <person name="Desiro A."/>
            <person name="Na H."/>
            <person name="Kennedy M."/>
            <person name="Barry K."/>
            <person name="Grigoriev I.V."/>
            <person name="Miller A.N."/>
            <person name="O'Donnell K."/>
            <person name="Stajich J.E."/>
            <person name="Bonito G."/>
        </authorList>
    </citation>
    <scope>NUCLEOTIDE SEQUENCE</scope>
    <source>
        <strain evidence="2">NVP1</strain>
    </source>
</reference>
<gene>
    <name evidence="2" type="ORF">BG006_010173</name>
</gene>
<feature type="compositionally biased region" description="Basic and acidic residues" evidence="1">
    <location>
        <begin position="735"/>
        <end position="765"/>
    </location>
</feature>
<feature type="compositionally biased region" description="Low complexity" evidence="1">
    <location>
        <begin position="891"/>
        <end position="912"/>
    </location>
</feature>
<feature type="compositionally biased region" description="Polar residues" evidence="1">
    <location>
        <begin position="204"/>
        <end position="215"/>
    </location>
</feature>
<feature type="compositionally biased region" description="Basic and acidic residues" evidence="1">
    <location>
        <begin position="499"/>
        <end position="522"/>
    </location>
</feature>
<feature type="compositionally biased region" description="Basic residues" evidence="1">
    <location>
        <begin position="721"/>
        <end position="731"/>
    </location>
</feature>
<dbReference type="Proteomes" id="UP000696485">
    <property type="component" value="Unassembled WGS sequence"/>
</dbReference>
<dbReference type="EMBL" id="JAAAUY010000079">
    <property type="protein sequence ID" value="KAF9335954.1"/>
    <property type="molecule type" value="Genomic_DNA"/>
</dbReference>
<feature type="region of interest" description="Disordered" evidence="1">
    <location>
        <begin position="1"/>
        <end position="45"/>
    </location>
</feature>
<protein>
    <submittedName>
        <fullName evidence="2">Uncharacterized protein</fullName>
    </submittedName>
</protein>
<proteinExistence type="predicted"/>
<feature type="compositionally biased region" description="Basic and acidic residues" evidence="1">
    <location>
        <begin position="773"/>
        <end position="814"/>
    </location>
</feature>
<feature type="compositionally biased region" description="Polar residues" evidence="1">
    <location>
        <begin position="21"/>
        <end position="33"/>
    </location>
</feature>
<dbReference type="AlphaFoldDB" id="A0A9P5STM7"/>
<feature type="compositionally biased region" description="Low complexity" evidence="1">
    <location>
        <begin position="265"/>
        <end position="275"/>
    </location>
</feature>
<feature type="compositionally biased region" description="Basic and acidic residues" evidence="1">
    <location>
        <begin position="469"/>
        <end position="490"/>
    </location>
</feature>
<feature type="compositionally biased region" description="Pro residues" evidence="1">
    <location>
        <begin position="222"/>
        <end position="234"/>
    </location>
</feature>
<feature type="compositionally biased region" description="Low complexity" evidence="1">
    <location>
        <begin position="34"/>
        <end position="45"/>
    </location>
</feature>
<sequence>MSTPATSARAAPSPTIPSPNSVPASSTNGSSLNTPTSSSTCMSSFESDLDSKINDLRRSWTAGGACAGPDLMYNCVEYATFLPRPNTSKERSLYEKFPESITSNGKVSQYDWIAPRSPPAVSGWAAGTQYGFAKGYPRGALREFYDRYPSGSNVEAPRQGPKAEDYQVTLIPARPPLVDISNNIEMVQSLPPLMSPTIPPWPSSVPTHRAGTSATVAARTPRPTPTPTPTPIPPRSHIGGKQPGKLPMSTLHGNNSFSSDDDSSDSGSDSDASGNESDDHAMSEVETDPRNRKSIGRKTAEFSGTADRDSGAGQSPLSHARKSYSDNGVSLLTSEQVDALPSRRRGMVLSKHPVIVKITIPRTYRQALKSIGHSQADRSASSSLTKHRLPDSSDSEDRKKPKPKSKGKNLVSESAAIPWKRLPDNSDDDSDERKKSKPKAKARRSSADSDSDRDTKPAAETSQGQVKSAEVRKVAQRRGSVDRPHSRPIESKSLSPVMDRNRDRDRDRNSDRDKWKSYHSADEGEVEGTSKSHKSFRDKDKEKDKDAKVKTESKDRSEEVSSKESHKSESASKKDKYARNEPMESKSESGHARERSDSIIPKDTRDRTDLPQSRKDRDIKEESKEKSNRIEKPPSSAGKDRKEDDSSRTAGSSKTARSSTHGTTTAAPSSPSRRSSRDDAKDSSKSRGDKDSREDRTTASNKDARSSTSTSTGTTKDRARGRSRTRSRSRSPRGYYDRKRSPSSRDARDSKSTRDRREFDDDRSSSRRKKEGRQRDHSRDRNDRSSRGRSRDRSRDRFGRDRSRDRSTDRGNSRDRKRARSRSRERRTNRDTHSPPPSTRQDSHRSDSKQDSRPGLGRRESESHHGSSVLSASAARRPSQAVSSSIKEEASSTSATAAASSSSTAEAPSSTSGNVASASASAIKRVSIEDYQRKRGIVENKVETPKAAIDSPALASTTSLAGKVSLASNDSKDQPSSSSTLQREQKSSSSQPKLSNEVSKKAADYYNTFRLLRAEGTTHKHNADKTLKTQNNPRLGAVQYFLGAIDFIAAFQANDKYLALSNPGQPDVAMKESVHSWETMRQFIFALTNQCHQNHLTGLDGLSALVEVLVYFKVYSCHATLLRKEMLRSGQFKTKVSKEDIANGATVAVSAELVSRMMQNMEDWSHIQKRTEDVRQWLTPDIARAQFPETFARWLIHPDQVAAGTAGGYVPGTTSTAKIQWPLGTHLSLHTLMEMVVEAVKEFCLRHGLNGKPT</sequence>
<feature type="compositionally biased region" description="Polar residues" evidence="1">
    <location>
        <begin position="648"/>
        <end position="668"/>
    </location>
</feature>
<feature type="compositionally biased region" description="Basic residues" evidence="1">
    <location>
        <begin position="815"/>
        <end position="825"/>
    </location>
</feature>
<evidence type="ECO:0000313" key="2">
    <source>
        <dbReference type="EMBL" id="KAF9335954.1"/>
    </source>
</evidence>
<feature type="compositionally biased region" description="Basic and acidic residues" evidence="1">
    <location>
        <begin position="675"/>
        <end position="705"/>
    </location>
</feature>
<accession>A0A9P5STM7</accession>
<feature type="compositionally biased region" description="Polar residues" evidence="1">
    <location>
        <begin position="987"/>
        <end position="997"/>
    </location>
</feature>
<feature type="region of interest" description="Disordered" evidence="1">
    <location>
        <begin position="370"/>
        <end position="922"/>
    </location>
</feature>
<organism evidence="2 3">
    <name type="scientific">Podila minutissima</name>
    <dbReference type="NCBI Taxonomy" id="64525"/>
    <lineage>
        <taxon>Eukaryota</taxon>
        <taxon>Fungi</taxon>
        <taxon>Fungi incertae sedis</taxon>
        <taxon>Mucoromycota</taxon>
        <taxon>Mortierellomycotina</taxon>
        <taxon>Mortierellomycetes</taxon>
        <taxon>Mortierellales</taxon>
        <taxon>Mortierellaceae</taxon>
        <taxon>Podila</taxon>
    </lineage>
</organism>
<feature type="compositionally biased region" description="Low complexity" evidence="1">
    <location>
        <begin position="1"/>
        <end position="13"/>
    </location>
</feature>
<feature type="compositionally biased region" description="Basic and acidic residues" evidence="1">
    <location>
        <begin position="445"/>
        <end position="457"/>
    </location>
</feature>
<feature type="compositionally biased region" description="Basic and acidic residues" evidence="1">
    <location>
        <begin position="535"/>
        <end position="647"/>
    </location>
</feature>
<evidence type="ECO:0000313" key="3">
    <source>
        <dbReference type="Proteomes" id="UP000696485"/>
    </source>
</evidence>
<feature type="compositionally biased region" description="Basic and acidic residues" evidence="1">
    <location>
        <begin position="277"/>
        <end position="291"/>
    </location>
</feature>
<feature type="region of interest" description="Disordered" evidence="1">
    <location>
        <begin position="198"/>
        <end position="328"/>
    </location>
</feature>